<dbReference type="GO" id="GO:0000724">
    <property type="term" value="P:double-strand break repair via homologous recombination"/>
    <property type="evidence" value="ECO:0007669"/>
    <property type="project" value="TreeGrafter"/>
</dbReference>
<dbReference type="Proteomes" id="UP000886523">
    <property type="component" value="Unassembled WGS sequence"/>
</dbReference>
<reference evidence="3" key="1">
    <citation type="journal article" date="2020" name="Nat. Commun.">
        <title>Large-scale genome sequencing of mycorrhizal fungi provides insights into the early evolution of symbiotic traits.</title>
        <authorList>
            <person name="Miyauchi S."/>
            <person name="Kiss E."/>
            <person name="Kuo A."/>
            <person name="Drula E."/>
            <person name="Kohler A."/>
            <person name="Sanchez-Garcia M."/>
            <person name="Morin E."/>
            <person name="Andreopoulos B."/>
            <person name="Barry K.W."/>
            <person name="Bonito G."/>
            <person name="Buee M."/>
            <person name="Carver A."/>
            <person name="Chen C."/>
            <person name="Cichocki N."/>
            <person name="Clum A."/>
            <person name="Culley D."/>
            <person name="Crous P.W."/>
            <person name="Fauchery L."/>
            <person name="Girlanda M."/>
            <person name="Hayes R.D."/>
            <person name="Keri Z."/>
            <person name="LaButti K."/>
            <person name="Lipzen A."/>
            <person name="Lombard V."/>
            <person name="Magnuson J."/>
            <person name="Maillard F."/>
            <person name="Murat C."/>
            <person name="Nolan M."/>
            <person name="Ohm R.A."/>
            <person name="Pangilinan J."/>
            <person name="Pereira M.F."/>
            <person name="Perotto S."/>
            <person name="Peter M."/>
            <person name="Pfister S."/>
            <person name="Riley R."/>
            <person name="Sitrit Y."/>
            <person name="Stielow J.B."/>
            <person name="Szollosi G."/>
            <person name="Zifcakova L."/>
            <person name="Stursova M."/>
            <person name="Spatafora J.W."/>
            <person name="Tedersoo L."/>
            <person name="Vaario L.M."/>
            <person name="Yamada A."/>
            <person name="Yan M."/>
            <person name="Wang P."/>
            <person name="Xu J."/>
            <person name="Bruns T."/>
            <person name="Baldrian P."/>
            <person name="Vilgalys R."/>
            <person name="Dunand C."/>
            <person name="Henrissat B."/>
            <person name="Grigoriev I.V."/>
            <person name="Hibbett D."/>
            <person name="Nagy L.G."/>
            <person name="Martin F.M."/>
        </authorList>
    </citation>
    <scope>NUCLEOTIDE SEQUENCE</scope>
    <source>
        <strain evidence="3">UP504</strain>
    </source>
</reference>
<dbReference type="GO" id="GO:0003676">
    <property type="term" value="F:nucleic acid binding"/>
    <property type="evidence" value="ECO:0007669"/>
    <property type="project" value="InterPro"/>
</dbReference>
<protein>
    <recommendedName>
        <fullName evidence="2">DEAD/DEAH-box helicase domain-containing protein</fullName>
    </recommendedName>
</protein>
<comment type="similarity">
    <text evidence="1">Belongs to the helicase family. RecQ subfamily.</text>
</comment>
<dbReference type="PANTHER" id="PTHR13710:SF149">
    <property type="entry name" value="ATP-DEPENDENT DNA HELICASE TLH2"/>
    <property type="match status" value="1"/>
</dbReference>
<name>A0A9P6ALF3_9AGAM</name>
<dbReference type="GO" id="GO:0005634">
    <property type="term" value="C:nucleus"/>
    <property type="evidence" value="ECO:0007669"/>
    <property type="project" value="TreeGrafter"/>
</dbReference>
<feature type="domain" description="DEAD/DEAH-box helicase" evidence="2">
    <location>
        <begin position="5"/>
        <end position="106"/>
    </location>
</feature>
<dbReference type="GO" id="GO:0009378">
    <property type="term" value="F:four-way junction helicase activity"/>
    <property type="evidence" value="ECO:0007669"/>
    <property type="project" value="TreeGrafter"/>
</dbReference>
<comment type="caution">
    <text evidence="3">The sequence shown here is derived from an EMBL/GenBank/DDBJ whole genome shotgun (WGS) entry which is preliminary data.</text>
</comment>
<dbReference type="SUPFAM" id="SSF52540">
    <property type="entry name" value="P-loop containing nucleoside triphosphate hydrolases"/>
    <property type="match status" value="1"/>
</dbReference>
<keyword evidence="4" id="KW-1185">Reference proteome</keyword>
<evidence type="ECO:0000313" key="4">
    <source>
        <dbReference type="Proteomes" id="UP000886523"/>
    </source>
</evidence>
<dbReference type="InterPro" id="IPR027417">
    <property type="entry name" value="P-loop_NTPase"/>
</dbReference>
<evidence type="ECO:0000256" key="1">
    <source>
        <dbReference type="ARBA" id="ARBA00005446"/>
    </source>
</evidence>
<dbReference type="GO" id="GO:0005694">
    <property type="term" value="C:chromosome"/>
    <property type="evidence" value="ECO:0007669"/>
    <property type="project" value="TreeGrafter"/>
</dbReference>
<organism evidence="3 4">
    <name type="scientific">Hydnum rufescens UP504</name>
    <dbReference type="NCBI Taxonomy" id="1448309"/>
    <lineage>
        <taxon>Eukaryota</taxon>
        <taxon>Fungi</taxon>
        <taxon>Dikarya</taxon>
        <taxon>Basidiomycota</taxon>
        <taxon>Agaricomycotina</taxon>
        <taxon>Agaricomycetes</taxon>
        <taxon>Cantharellales</taxon>
        <taxon>Hydnaceae</taxon>
        <taxon>Hydnum</taxon>
    </lineage>
</organism>
<feature type="non-terminal residue" evidence="3">
    <location>
        <position position="107"/>
    </location>
</feature>
<dbReference type="GO" id="GO:0005524">
    <property type="term" value="F:ATP binding"/>
    <property type="evidence" value="ECO:0007669"/>
    <property type="project" value="InterPro"/>
</dbReference>
<dbReference type="GO" id="GO:0043138">
    <property type="term" value="F:3'-5' DNA helicase activity"/>
    <property type="evidence" value="ECO:0007669"/>
    <property type="project" value="TreeGrafter"/>
</dbReference>
<accession>A0A9P6ALF3</accession>
<proteinExistence type="inferred from homology"/>
<gene>
    <name evidence="3" type="ORF">BS47DRAFT_1303406</name>
</gene>
<dbReference type="AlphaFoldDB" id="A0A9P6ALF3"/>
<dbReference type="GO" id="GO:0005737">
    <property type="term" value="C:cytoplasm"/>
    <property type="evidence" value="ECO:0007669"/>
    <property type="project" value="TreeGrafter"/>
</dbReference>
<dbReference type="OrthoDB" id="2507344at2759"/>
<sequence>MIPHTHVFGILPTGGGKSDAYLIPALMNPEKITVVILSLRALEVDVQLRLSSTHISWRRWNSRDPTHASLHLVSLEVAITDDFIHWCKAQAEHNMLQRIVVDEAHLI</sequence>
<dbReference type="InterPro" id="IPR011545">
    <property type="entry name" value="DEAD/DEAH_box_helicase_dom"/>
</dbReference>
<dbReference type="Pfam" id="PF00270">
    <property type="entry name" value="DEAD"/>
    <property type="match status" value="1"/>
</dbReference>
<evidence type="ECO:0000313" key="3">
    <source>
        <dbReference type="EMBL" id="KAF9507943.1"/>
    </source>
</evidence>
<dbReference type="PANTHER" id="PTHR13710">
    <property type="entry name" value="DNA HELICASE RECQ FAMILY MEMBER"/>
    <property type="match status" value="1"/>
</dbReference>
<dbReference type="EMBL" id="MU129069">
    <property type="protein sequence ID" value="KAF9507943.1"/>
    <property type="molecule type" value="Genomic_DNA"/>
</dbReference>
<evidence type="ECO:0000259" key="2">
    <source>
        <dbReference type="Pfam" id="PF00270"/>
    </source>
</evidence>
<dbReference type="Gene3D" id="3.40.50.300">
    <property type="entry name" value="P-loop containing nucleotide triphosphate hydrolases"/>
    <property type="match status" value="1"/>
</dbReference>